<dbReference type="Proteomes" id="UP000314982">
    <property type="component" value="Unassembled WGS sequence"/>
</dbReference>
<dbReference type="GeneTree" id="ENSGT00390000014244"/>
<evidence type="ECO:0000256" key="2">
    <source>
        <dbReference type="ARBA" id="ARBA00023266"/>
    </source>
</evidence>
<name>A0A4W5JZM7_9TELE</name>
<dbReference type="AlphaFoldDB" id="A0A4W5JZM7"/>
<organism evidence="5 6">
    <name type="scientific">Hucho hucho</name>
    <name type="common">huchen</name>
    <dbReference type="NCBI Taxonomy" id="62062"/>
    <lineage>
        <taxon>Eukaryota</taxon>
        <taxon>Metazoa</taxon>
        <taxon>Chordata</taxon>
        <taxon>Craniata</taxon>
        <taxon>Vertebrata</taxon>
        <taxon>Euteleostomi</taxon>
        <taxon>Actinopterygii</taxon>
        <taxon>Neopterygii</taxon>
        <taxon>Teleostei</taxon>
        <taxon>Protacanthopterygii</taxon>
        <taxon>Salmoniformes</taxon>
        <taxon>Salmonidae</taxon>
        <taxon>Salmoninae</taxon>
        <taxon>Hucho</taxon>
    </lineage>
</organism>
<dbReference type="Pfam" id="PF05694">
    <property type="entry name" value="SBP56"/>
    <property type="match status" value="3"/>
</dbReference>
<evidence type="ECO:0000256" key="4">
    <source>
        <dbReference type="SAM" id="MobiDB-lite"/>
    </source>
</evidence>
<dbReference type="GO" id="GO:0018549">
    <property type="term" value="F:methanethiol oxidase activity"/>
    <property type="evidence" value="ECO:0007669"/>
    <property type="project" value="UniProtKB-UniRule"/>
</dbReference>
<reference evidence="5" key="2">
    <citation type="submission" date="2025-08" db="UniProtKB">
        <authorList>
            <consortium name="Ensembl"/>
        </authorList>
    </citation>
    <scope>IDENTIFICATION</scope>
</reference>
<reference evidence="6" key="1">
    <citation type="submission" date="2018-06" db="EMBL/GenBank/DDBJ databases">
        <title>Genome assembly of Danube salmon.</title>
        <authorList>
            <person name="Macqueen D.J."/>
            <person name="Gundappa M.K."/>
        </authorList>
    </citation>
    <scope>NUCLEOTIDE SEQUENCE [LARGE SCALE GENOMIC DNA]</scope>
</reference>
<keyword evidence="3" id="KW-0963">Cytoplasm</keyword>
<dbReference type="GO" id="GO:0016020">
    <property type="term" value="C:membrane"/>
    <property type="evidence" value="ECO:0007669"/>
    <property type="project" value="UniProtKB-SubCell"/>
</dbReference>
<evidence type="ECO:0000313" key="5">
    <source>
        <dbReference type="Ensembl" id="ENSHHUP00000010503.1"/>
    </source>
</evidence>
<comment type="pathway">
    <text evidence="3">Organosulfur degradation.</text>
</comment>
<dbReference type="GO" id="GO:0005634">
    <property type="term" value="C:nucleus"/>
    <property type="evidence" value="ECO:0007669"/>
    <property type="project" value="UniProtKB-SubCell"/>
</dbReference>
<dbReference type="InterPro" id="IPR011044">
    <property type="entry name" value="Quino_amine_DH_bsu"/>
</dbReference>
<keyword evidence="3" id="KW-0539">Nucleus</keyword>
<feature type="region of interest" description="Disordered" evidence="4">
    <location>
        <begin position="265"/>
        <end position="292"/>
    </location>
</feature>
<feature type="compositionally biased region" description="Polar residues" evidence="4">
    <location>
        <begin position="268"/>
        <end position="277"/>
    </location>
</feature>
<dbReference type="SUPFAM" id="SSF50969">
    <property type="entry name" value="YVTN repeat-like/Quinoprotein amine dehydrogenase"/>
    <property type="match status" value="1"/>
</dbReference>
<dbReference type="PANTHER" id="PTHR23300">
    <property type="entry name" value="METHANETHIOL OXIDASE"/>
    <property type="match status" value="1"/>
</dbReference>
<dbReference type="InterPro" id="IPR008826">
    <property type="entry name" value="Se-bd"/>
</dbReference>
<dbReference type="PANTHER" id="PTHR23300:SF0">
    <property type="entry name" value="METHANETHIOL OXIDASE"/>
    <property type="match status" value="1"/>
</dbReference>
<dbReference type="GO" id="GO:0005829">
    <property type="term" value="C:cytosol"/>
    <property type="evidence" value="ECO:0007669"/>
    <property type="project" value="UniProtKB-SubCell"/>
</dbReference>
<keyword evidence="6" id="KW-1185">Reference proteome</keyword>
<keyword evidence="3" id="KW-0653">Protein transport</keyword>
<dbReference type="GO" id="GO:0008430">
    <property type="term" value="F:selenium binding"/>
    <property type="evidence" value="ECO:0007669"/>
    <property type="project" value="UniProtKB-UniRule"/>
</dbReference>
<keyword evidence="3" id="KW-0472">Membrane</keyword>
<dbReference type="Ensembl" id="ENSHHUT00000010840.1">
    <property type="protein sequence ID" value="ENSHHUP00000010503.1"/>
    <property type="gene ID" value="ENSHHUG00000006374.1"/>
</dbReference>
<keyword evidence="2 3" id="KW-0711">Selenium</keyword>
<comment type="similarity">
    <text evidence="1 3">Belongs to the selenium-binding protein family.</text>
</comment>
<keyword evidence="3" id="KW-0813">Transport</keyword>
<proteinExistence type="inferred from homology"/>
<reference evidence="5" key="3">
    <citation type="submission" date="2025-09" db="UniProtKB">
        <authorList>
            <consortium name="Ensembl"/>
        </authorList>
    </citation>
    <scope>IDENTIFICATION</scope>
</reference>
<comment type="catalytic activity">
    <reaction evidence="3">
        <text>methanethiol + O2 + H2O = hydrogen sulfide + formaldehyde + H2O2 + H(+)</text>
        <dbReference type="Rhea" id="RHEA:11812"/>
        <dbReference type="ChEBI" id="CHEBI:15377"/>
        <dbReference type="ChEBI" id="CHEBI:15378"/>
        <dbReference type="ChEBI" id="CHEBI:15379"/>
        <dbReference type="ChEBI" id="CHEBI:16007"/>
        <dbReference type="ChEBI" id="CHEBI:16240"/>
        <dbReference type="ChEBI" id="CHEBI:16842"/>
        <dbReference type="ChEBI" id="CHEBI:29919"/>
        <dbReference type="EC" id="1.8.3.4"/>
    </reaction>
</comment>
<dbReference type="EC" id="1.8.3.4" evidence="3"/>
<evidence type="ECO:0000256" key="3">
    <source>
        <dbReference type="RuleBase" id="RU369071"/>
    </source>
</evidence>
<evidence type="ECO:0000313" key="6">
    <source>
        <dbReference type="Proteomes" id="UP000314982"/>
    </source>
</evidence>
<evidence type="ECO:0000256" key="1">
    <source>
        <dbReference type="ARBA" id="ARBA00005606"/>
    </source>
</evidence>
<dbReference type="GO" id="GO:0015031">
    <property type="term" value="P:protein transport"/>
    <property type="evidence" value="ECO:0007669"/>
    <property type="project" value="UniProtKB-UniRule"/>
</dbReference>
<comment type="function">
    <text evidence="3">Catalyzes the oxidation of methanethiol, an organosulfur compound known to be produced in substantial amounts by gut bacteria. Selenium-binding protein which may be involved in the sensing of reactive xenobiotics in the cytoplasm. May be involved in intra-Golgi protein transport.</text>
</comment>
<protein>
    <recommendedName>
        <fullName evidence="3">Methanethiol oxidase</fullName>
        <shortName evidence="3">MTO</shortName>
        <ecNumber evidence="3">1.8.3.4</ecNumber>
    </recommendedName>
    <alternativeName>
        <fullName evidence="3">Selenium-binding protein 1</fullName>
    </alternativeName>
</protein>
<sequence>QSLFGICGPREEIVYLPCIYRNTGIQKPDYLATVDVDPKSPTYCQVIHRLPMPNLNDELHHSGWKACSSCFGDSSKKRNRLILPSLISSRVYIDMFLSGGFILLDGETFEVVGNWELPGEAAPFGYDFWYQPRHNVMMSTEWGAPKALADGFSMEHVKEGNNVSMLAPFLLEIRFLHDPTATEGYVGCALQGTVFRFYRTPKGDWAAEVIHVPSKKVEGWALPVMLSLITDILISLDDHFLYFSNWLHGDIRQYDITDRRNPRLAGQVRSQDPENQSQPPPRTIKGKRIPGSPQMLQLSLDGKRLYQFYPEMIKEDSVMRQIDVDTANGGLKVNENFLVDFGKEPNGPALAHELRYPGGDCTSDIWL</sequence>
<keyword evidence="3" id="KW-0560">Oxidoreductase</keyword>
<accession>A0A4W5JZM7</accession>
<keyword evidence="3" id="KW-0007">Acetylation</keyword>
<comment type="subcellular location">
    <subcellularLocation>
        <location evidence="3">Nucleus</location>
    </subcellularLocation>
    <subcellularLocation>
        <location evidence="3">Cytoplasm</location>
        <location evidence="3">Cytosol</location>
    </subcellularLocation>
    <subcellularLocation>
        <location evidence="3">Membrane</location>
        <topology evidence="3">Peripheral membrane protein</topology>
    </subcellularLocation>
    <text evidence="3">May associate with Golgi membrane. May associate with the membrane of autophagosomes.</text>
</comment>